<evidence type="ECO:0000313" key="6">
    <source>
        <dbReference type="Proteomes" id="UP000557842"/>
    </source>
</evidence>
<evidence type="ECO:0000313" key="3">
    <source>
        <dbReference type="EMBL" id="EAK0453331.1"/>
    </source>
</evidence>
<organism evidence="3">
    <name type="scientific">Campylobacter fetus</name>
    <dbReference type="NCBI Taxonomy" id="196"/>
    <lineage>
        <taxon>Bacteria</taxon>
        <taxon>Pseudomonadati</taxon>
        <taxon>Campylobacterota</taxon>
        <taxon>Epsilonproteobacteria</taxon>
        <taxon>Campylobacterales</taxon>
        <taxon>Campylobacteraceae</taxon>
        <taxon>Campylobacter</taxon>
    </lineage>
</organism>
<evidence type="ECO:0000313" key="5">
    <source>
        <dbReference type="Proteomes" id="UP000535509"/>
    </source>
</evidence>
<comment type="caution">
    <text evidence="3">The sequence shown here is derived from an EMBL/GenBank/DDBJ whole genome shotgun (WGS) entry which is preliminary data.</text>
</comment>
<dbReference type="EMBL" id="AACCXM010000001">
    <property type="protein sequence ID" value="EAK0467774.1"/>
    <property type="molecule type" value="Genomic_DNA"/>
</dbReference>
<proteinExistence type="predicted"/>
<dbReference type="EMBL" id="AABTCC010000008">
    <property type="protein sequence ID" value="EAI8858983.1"/>
    <property type="molecule type" value="Genomic_DNA"/>
</dbReference>
<gene>
    <name evidence="3" type="ORF">AAH17_06605</name>
    <name evidence="4" type="ORF">AAH24_00095</name>
    <name evidence="1" type="ORF">BVH53_03710</name>
    <name evidence="2" type="ORF">CX802_03845</name>
</gene>
<dbReference type="InterPro" id="IPR014871">
    <property type="entry name" value="dUTPase/dCTP_pyrophosphatase"/>
</dbReference>
<name>A0A5L4ZVA8_CAMFE</name>
<sequence>MTYIKPIEEMLLLQQKLNDETNGTNWETGITKDGKLISWKRCIYMECAELVDSFAWKHWKAINKDPNLENVTIEIVDIWHFIMSLGLENYHTNKLGDIHTLAIDISSCSGFSEFCKEAYNIKEYNIYEIINDIEVIINRCSGFDINFFDLLKDYFRLSLKCGVNLSRLFEVYMGKNVLNKFRQDHGYKAGTYNKNWNGKEDNEVMSQILESGINSMDEIYAKLKIEYSKVK</sequence>
<dbReference type="OMA" id="LVDIWHF"/>
<keyword evidence="5" id="KW-1185">Reference proteome</keyword>
<dbReference type="Pfam" id="PF08761">
    <property type="entry name" value="dUTPase_2"/>
    <property type="match status" value="1"/>
</dbReference>
<dbReference type="SUPFAM" id="SSF101386">
    <property type="entry name" value="all-alpha NTP pyrophosphatases"/>
    <property type="match status" value="1"/>
</dbReference>
<evidence type="ECO:0000313" key="4">
    <source>
        <dbReference type="EMBL" id="EAK0467774.1"/>
    </source>
</evidence>
<dbReference type="AlphaFoldDB" id="A0A5L4ZVA8"/>
<dbReference type="Gene3D" id="1.10.4010.10">
    <property type="entry name" value="Type II deoxyuridine triphosphatase"/>
    <property type="match status" value="1"/>
</dbReference>
<accession>A0A5L4ZVA8</accession>
<dbReference type="Proteomes" id="UP000557842">
    <property type="component" value="Unassembled WGS sequence"/>
</dbReference>
<dbReference type="Proteomes" id="UP000535509">
    <property type="component" value="Unassembled WGS sequence"/>
</dbReference>
<dbReference type="CDD" id="cd11527">
    <property type="entry name" value="NTP-PPase_dUTPase"/>
    <property type="match status" value="1"/>
</dbReference>
<evidence type="ECO:0000313" key="2">
    <source>
        <dbReference type="EMBL" id="EAI8858983.1"/>
    </source>
</evidence>
<protein>
    <submittedName>
        <fullName evidence="3">dUTPase</fullName>
    </submittedName>
</protein>
<evidence type="ECO:0000313" key="1">
    <source>
        <dbReference type="EMBL" id="EAI5407801.1"/>
    </source>
</evidence>
<dbReference type="EMBL" id="AACCXK010000010">
    <property type="protein sequence ID" value="EAK0453331.1"/>
    <property type="molecule type" value="Genomic_DNA"/>
</dbReference>
<dbReference type="EMBL" id="AABQDW010000005">
    <property type="protein sequence ID" value="EAI5407801.1"/>
    <property type="molecule type" value="Genomic_DNA"/>
</dbReference>
<reference evidence="3 6" key="1">
    <citation type="submission" date="2018-05" db="EMBL/GenBank/DDBJ databases">
        <authorList>
            <consortium name="PulseNet: The National Subtyping Network for Foodborne Disease Surveillance"/>
            <person name="Tarr C.L."/>
            <person name="Trees E."/>
            <person name="Katz L.S."/>
            <person name="Carleton-Romer H.A."/>
            <person name="Stroika S."/>
            <person name="Kucerova Z."/>
            <person name="Roache K.F."/>
            <person name="Sabol A.L."/>
            <person name="Besser J."/>
            <person name="Gerner-Smidt P."/>
        </authorList>
    </citation>
    <scope>NUCLEOTIDE SEQUENCE</scope>
    <source>
        <strain evidence="3">2014D-0197</strain>
        <strain evidence="1 6">2016D-0221</strain>
        <strain evidence="4">D4313</strain>
        <strain evidence="2 5">PNUSAC001503</strain>
    </source>
</reference>
<dbReference type="GeneID" id="61065097"/>
<dbReference type="RefSeq" id="WP_002850064.1">
    <property type="nucleotide sequence ID" value="NZ_AABUZP020000005.1"/>
</dbReference>